<feature type="transmembrane region" description="Helical" evidence="2">
    <location>
        <begin position="173"/>
        <end position="193"/>
    </location>
</feature>
<keyword evidence="4" id="KW-1185">Reference proteome</keyword>
<feature type="transmembrane region" description="Helical" evidence="2">
    <location>
        <begin position="115"/>
        <end position="137"/>
    </location>
</feature>
<reference evidence="4" key="1">
    <citation type="journal article" date="2019" name="Int. J. Syst. Evol. Microbiol.">
        <title>The Global Catalogue of Microorganisms (GCM) 10K type strain sequencing project: providing services to taxonomists for standard genome sequencing and annotation.</title>
        <authorList>
            <consortium name="The Broad Institute Genomics Platform"/>
            <consortium name="The Broad Institute Genome Sequencing Center for Infectious Disease"/>
            <person name="Wu L."/>
            <person name="Ma J."/>
        </authorList>
    </citation>
    <scope>NUCLEOTIDE SEQUENCE [LARGE SCALE GENOMIC DNA]</scope>
    <source>
        <strain evidence="4">CGMCC 4.6946</strain>
    </source>
</reference>
<dbReference type="InterPro" id="IPR007163">
    <property type="entry name" value="VCA0040-like"/>
</dbReference>
<comment type="caution">
    <text evidence="3">The sequence shown here is derived from an EMBL/GenBank/DDBJ whole genome shotgun (WGS) entry which is preliminary data.</text>
</comment>
<dbReference type="RefSeq" id="WP_277549691.1">
    <property type="nucleotide sequence ID" value="NZ_JARAMH010000001.1"/>
</dbReference>
<protein>
    <submittedName>
        <fullName evidence="3">DUF368 domain-containing protein</fullName>
    </submittedName>
</protein>
<feature type="transmembrane region" description="Helical" evidence="2">
    <location>
        <begin position="143"/>
        <end position="161"/>
    </location>
</feature>
<feature type="compositionally biased region" description="Polar residues" evidence="1">
    <location>
        <begin position="11"/>
        <end position="21"/>
    </location>
</feature>
<feature type="compositionally biased region" description="Low complexity" evidence="1">
    <location>
        <begin position="22"/>
        <end position="40"/>
    </location>
</feature>
<feature type="compositionally biased region" description="Pro residues" evidence="1">
    <location>
        <begin position="1"/>
        <end position="10"/>
    </location>
</feature>
<dbReference type="Pfam" id="PF04018">
    <property type="entry name" value="VCA0040-like"/>
    <property type="match status" value="1"/>
</dbReference>
<dbReference type="PANTHER" id="PTHR37308:SF1">
    <property type="entry name" value="POLYPRENYL-PHOSPHATE TRANSPORTER"/>
    <property type="match status" value="1"/>
</dbReference>
<dbReference type="EMBL" id="JBHSIW010000007">
    <property type="protein sequence ID" value="MFC4902888.1"/>
    <property type="molecule type" value="Genomic_DNA"/>
</dbReference>
<evidence type="ECO:0000256" key="1">
    <source>
        <dbReference type="SAM" id="MobiDB-lite"/>
    </source>
</evidence>
<feature type="region of interest" description="Disordered" evidence="1">
    <location>
        <begin position="1"/>
        <end position="43"/>
    </location>
</feature>
<proteinExistence type="predicted"/>
<accession>A0ABV9THC1</accession>
<feature type="transmembrane region" description="Helical" evidence="2">
    <location>
        <begin position="305"/>
        <end position="325"/>
    </location>
</feature>
<gene>
    <name evidence="3" type="ORF">ACFPCS_04830</name>
</gene>
<name>A0ABV9THC1_9MICC</name>
<dbReference type="Proteomes" id="UP001595797">
    <property type="component" value="Unassembled WGS sequence"/>
</dbReference>
<sequence>MPASPVPDQPSTPSGVPSTAQAGADRSPGAAPGGAPNTGGSVRRSLPANVVRGALIGVVETVPGVSGGTVALVVGIYDELINSAGHVVSAGKRLLLGPERAAGARHHLARVEWRIVLPVAIGMVAALLTVAGPMSHLVEEYPVTMRALFFGMVLASVGVPLRLAGGALRARDAAVVAAATVLAFVLVSVPPTTVTPTPVLVVLAAMVAVSALLLPGLSGSFLLLTIGLYQPTLRAVDELDLGYLSLFLLGAALGMVVIVKGLQWLLDHHHRVTMLALTGLMLGALRTLWPWQLEDRTLLAPEGDWWLQLLAAAAGCVVVLVLLVVDARTRARTGHGAQEELAGVESGRDDPRG</sequence>
<keyword evidence="2" id="KW-1133">Transmembrane helix</keyword>
<feature type="transmembrane region" description="Helical" evidence="2">
    <location>
        <begin position="199"/>
        <end position="229"/>
    </location>
</feature>
<organism evidence="3 4">
    <name type="scientific">Kocuria oceani</name>
    <dbReference type="NCBI Taxonomy" id="988827"/>
    <lineage>
        <taxon>Bacteria</taxon>
        <taxon>Bacillati</taxon>
        <taxon>Actinomycetota</taxon>
        <taxon>Actinomycetes</taxon>
        <taxon>Micrococcales</taxon>
        <taxon>Micrococcaceae</taxon>
        <taxon>Kocuria</taxon>
    </lineage>
</organism>
<keyword evidence="2" id="KW-0472">Membrane</keyword>
<feature type="transmembrane region" description="Helical" evidence="2">
    <location>
        <begin position="241"/>
        <end position="266"/>
    </location>
</feature>
<evidence type="ECO:0000313" key="4">
    <source>
        <dbReference type="Proteomes" id="UP001595797"/>
    </source>
</evidence>
<evidence type="ECO:0000313" key="3">
    <source>
        <dbReference type="EMBL" id="MFC4902888.1"/>
    </source>
</evidence>
<evidence type="ECO:0000256" key="2">
    <source>
        <dbReference type="SAM" id="Phobius"/>
    </source>
</evidence>
<dbReference type="PANTHER" id="PTHR37308">
    <property type="entry name" value="INTEGRAL MEMBRANE PROTEIN"/>
    <property type="match status" value="1"/>
</dbReference>
<keyword evidence="2" id="KW-0812">Transmembrane</keyword>